<evidence type="ECO:0000313" key="2">
    <source>
        <dbReference type="WBParaSite" id="L893_g29129.t1"/>
    </source>
</evidence>
<dbReference type="Proteomes" id="UP000095287">
    <property type="component" value="Unplaced"/>
</dbReference>
<reference evidence="2" key="1">
    <citation type="submission" date="2016-11" db="UniProtKB">
        <authorList>
            <consortium name="WormBaseParasite"/>
        </authorList>
    </citation>
    <scope>IDENTIFICATION</scope>
</reference>
<dbReference type="WBParaSite" id="L893_g29129.t1">
    <property type="protein sequence ID" value="L893_g29129.t1"/>
    <property type="gene ID" value="L893_g29129"/>
</dbReference>
<dbReference type="AlphaFoldDB" id="A0A1I7ZSK6"/>
<organism evidence="1 2">
    <name type="scientific">Steinernema glaseri</name>
    <dbReference type="NCBI Taxonomy" id="37863"/>
    <lineage>
        <taxon>Eukaryota</taxon>
        <taxon>Metazoa</taxon>
        <taxon>Ecdysozoa</taxon>
        <taxon>Nematoda</taxon>
        <taxon>Chromadorea</taxon>
        <taxon>Rhabditida</taxon>
        <taxon>Tylenchina</taxon>
        <taxon>Panagrolaimomorpha</taxon>
        <taxon>Strongyloidoidea</taxon>
        <taxon>Steinernematidae</taxon>
        <taxon>Steinernema</taxon>
    </lineage>
</organism>
<name>A0A1I7ZSK6_9BILA</name>
<keyword evidence="1" id="KW-1185">Reference proteome</keyword>
<sequence>MYAFLRHPCEVEVKPLCDEASSHICQGFERLFEFEGGGLEDPKSINHTKTTIKNLKTSTTSTSTGTSPLATLRLRRTRILVPRGKCGYPHVLVIVGHAR</sequence>
<proteinExistence type="predicted"/>
<evidence type="ECO:0000313" key="1">
    <source>
        <dbReference type="Proteomes" id="UP000095287"/>
    </source>
</evidence>
<protein>
    <submittedName>
        <fullName evidence="2">Uncharacterized protein</fullName>
    </submittedName>
</protein>
<accession>A0A1I7ZSK6</accession>